<feature type="domain" description="Response regulatory" evidence="3">
    <location>
        <begin position="19"/>
        <end position="128"/>
    </location>
</feature>
<sequence>MGRDDFEKRWRSVHMSHRHALIIEDEILIAMEVEALLGEQGFDSFDIAESPQEALDCALKRPPDLITADYRIIGGTGVEAVAAIIARLGPIPVVYVTGNADQLGTRTRAVVDKPISPHRLAEACAEAQGAAA</sequence>
<dbReference type="Pfam" id="PF00072">
    <property type="entry name" value="Response_reg"/>
    <property type="match status" value="1"/>
</dbReference>
<dbReference type="GO" id="GO:0000160">
    <property type="term" value="P:phosphorelay signal transduction system"/>
    <property type="evidence" value="ECO:0007669"/>
    <property type="project" value="InterPro"/>
</dbReference>
<dbReference type="InterPro" id="IPR011006">
    <property type="entry name" value="CheY-like_superfamily"/>
</dbReference>
<organism evidence="4">
    <name type="scientific">Caulobacter sp. (strain K31)</name>
    <dbReference type="NCBI Taxonomy" id="366602"/>
    <lineage>
        <taxon>Bacteria</taxon>
        <taxon>Pseudomonadati</taxon>
        <taxon>Pseudomonadota</taxon>
        <taxon>Alphaproteobacteria</taxon>
        <taxon>Caulobacterales</taxon>
        <taxon>Caulobacteraceae</taxon>
        <taxon>Caulobacter</taxon>
    </lineage>
</organism>
<dbReference type="AlphaFoldDB" id="B0T849"/>
<gene>
    <name evidence="4" type="ordered locus">Caul_3685</name>
</gene>
<evidence type="ECO:0000313" key="4">
    <source>
        <dbReference type="EMBL" id="ABZ72812.1"/>
    </source>
</evidence>
<keyword evidence="1 2" id="KW-0597">Phosphoprotein</keyword>
<dbReference type="EMBL" id="CP000927">
    <property type="protein sequence ID" value="ABZ72812.1"/>
    <property type="molecule type" value="Genomic_DNA"/>
</dbReference>
<accession>B0T849</accession>
<name>B0T849_CAUSK</name>
<dbReference type="SUPFAM" id="SSF52172">
    <property type="entry name" value="CheY-like"/>
    <property type="match status" value="1"/>
</dbReference>
<dbReference type="SMART" id="SM00448">
    <property type="entry name" value="REC"/>
    <property type="match status" value="1"/>
</dbReference>
<dbReference type="PROSITE" id="PS50110">
    <property type="entry name" value="RESPONSE_REGULATORY"/>
    <property type="match status" value="1"/>
</dbReference>
<dbReference type="PANTHER" id="PTHR44591">
    <property type="entry name" value="STRESS RESPONSE REGULATOR PROTEIN 1"/>
    <property type="match status" value="1"/>
</dbReference>
<dbReference type="HOGENOM" id="CLU_000445_69_11_5"/>
<dbReference type="PANTHER" id="PTHR44591:SF3">
    <property type="entry name" value="RESPONSE REGULATORY DOMAIN-CONTAINING PROTEIN"/>
    <property type="match status" value="1"/>
</dbReference>
<dbReference type="InterPro" id="IPR001789">
    <property type="entry name" value="Sig_transdc_resp-reg_receiver"/>
</dbReference>
<dbReference type="KEGG" id="cak:Caul_3685"/>
<evidence type="ECO:0000259" key="3">
    <source>
        <dbReference type="PROSITE" id="PS50110"/>
    </source>
</evidence>
<protein>
    <submittedName>
        <fullName evidence="4">Response regulator receiver protein</fullName>
    </submittedName>
</protein>
<evidence type="ECO:0000256" key="1">
    <source>
        <dbReference type="ARBA" id="ARBA00022553"/>
    </source>
</evidence>
<dbReference type="Gene3D" id="3.40.50.2300">
    <property type="match status" value="1"/>
</dbReference>
<dbReference type="eggNOG" id="COG0784">
    <property type="taxonomic scope" value="Bacteria"/>
</dbReference>
<evidence type="ECO:0000256" key="2">
    <source>
        <dbReference type="PROSITE-ProRule" id="PRU00169"/>
    </source>
</evidence>
<feature type="modified residue" description="4-aspartylphosphate" evidence="2">
    <location>
        <position position="69"/>
    </location>
</feature>
<dbReference type="InterPro" id="IPR050595">
    <property type="entry name" value="Bact_response_regulator"/>
</dbReference>
<reference evidence="4" key="1">
    <citation type="submission" date="2008-01" db="EMBL/GenBank/DDBJ databases">
        <title>Complete sequence of chromosome of Caulobacter sp. K31.</title>
        <authorList>
            <consortium name="US DOE Joint Genome Institute"/>
            <person name="Copeland A."/>
            <person name="Lucas S."/>
            <person name="Lapidus A."/>
            <person name="Barry K."/>
            <person name="Glavina del Rio T."/>
            <person name="Dalin E."/>
            <person name="Tice H."/>
            <person name="Pitluck S."/>
            <person name="Bruce D."/>
            <person name="Goodwin L."/>
            <person name="Thompson L.S."/>
            <person name="Brettin T."/>
            <person name="Detter J.C."/>
            <person name="Han C."/>
            <person name="Schmutz J."/>
            <person name="Larimer F."/>
            <person name="Land M."/>
            <person name="Hauser L."/>
            <person name="Kyrpides N."/>
            <person name="Kim E."/>
            <person name="Stephens C."/>
            <person name="Richardson P."/>
        </authorList>
    </citation>
    <scope>NUCLEOTIDE SEQUENCE [LARGE SCALE GENOMIC DNA]</scope>
    <source>
        <strain evidence="4">K31</strain>
    </source>
</reference>
<proteinExistence type="predicted"/>
<dbReference type="STRING" id="366602.Caul_3685"/>